<comment type="caution">
    <text evidence="1">The sequence shown here is derived from an EMBL/GenBank/DDBJ whole genome shotgun (WGS) entry which is preliminary data.</text>
</comment>
<sequence length="103" mass="11966">QVNKYAFSGGRDTVEDHRKYGGDITVDIAYQYLTFFLEDDEKLAQIKEDYSSGKMLSGEIKKELISVLQPLVAEHQERRKHVTEDVVREFMTPRKLEFPGLNK</sequence>
<reference evidence="1 2" key="1">
    <citation type="submission" date="2022-05" db="EMBL/GenBank/DDBJ databases">
        <authorList>
            <consortium name="Genoscope - CEA"/>
            <person name="William W."/>
        </authorList>
    </citation>
    <scope>NUCLEOTIDE SEQUENCE [LARGE SCALE GENOMIC DNA]</scope>
</reference>
<dbReference type="Proteomes" id="UP001159427">
    <property type="component" value="Unassembled WGS sequence"/>
</dbReference>
<feature type="non-terminal residue" evidence="1">
    <location>
        <position position="1"/>
    </location>
</feature>
<dbReference type="SUPFAM" id="SSF52374">
    <property type="entry name" value="Nucleotidylyl transferase"/>
    <property type="match status" value="1"/>
</dbReference>
<proteinExistence type="predicted"/>
<evidence type="ECO:0008006" key="3">
    <source>
        <dbReference type="Google" id="ProtNLM"/>
    </source>
</evidence>
<dbReference type="EMBL" id="CALNXI010000517">
    <property type="protein sequence ID" value="CAH3028527.1"/>
    <property type="molecule type" value="Genomic_DNA"/>
</dbReference>
<organism evidence="1 2">
    <name type="scientific">Porites evermanni</name>
    <dbReference type="NCBI Taxonomy" id="104178"/>
    <lineage>
        <taxon>Eukaryota</taxon>
        <taxon>Metazoa</taxon>
        <taxon>Cnidaria</taxon>
        <taxon>Anthozoa</taxon>
        <taxon>Hexacorallia</taxon>
        <taxon>Scleractinia</taxon>
        <taxon>Fungiina</taxon>
        <taxon>Poritidae</taxon>
        <taxon>Porites</taxon>
    </lineage>
</organism>
<name>A0ABN8MH18_9CNID</name>
<evidence type="ECO:0000313" key="1">
    <source>
        <dbReference type="EMBL" id="CAH3028527.1"/>
    </source>
</evidence>
<dbReference type="PANTHER" id="PTHR10055:SF1">
    <property type="entry name" value="TRYPTOPHAN--TRNA LIGASE, CYTOPLASMIC"/>
    <property type="match status" value="1"/>
</dbReference>
<gene>
    <name evidence="1" type="ORF">PEVE_00034280</name>
</gene>
<keyword evidence="2" id="KW-1185">Reference proteome</keyword>
<dbReference type="PANTHER" id="PTHR10055">
    <property type="entry name" value="TRYPTOPHANYL-TRNA SYNTHETASE"/>
    <property type="match status" value="1"/>
</dbReference>
<protein>
    <recommendedName>
        <fullName evidence="3">Tryptophan--tRNA ligase</fullName>
    </recommendedName>
</protein>
<accession>A0ABN8MH18</accession>
<dbReference type="Gene3D" id="1.10.240.10">
    <property type="entry name" value="Tyrosyl-Transfer RNA Synthetase"/>
    <property type="match status" value="1"/>
</dbReference>
<evidence type="ECO:0000313" key="2">
    <source>
        <dbReference type="Proteomes" id="UP001159427"/>
    </source>
</evidence>